<comment type="subcellular location">
    <subcellularLocation>
        <location evidence="1 15">Cytoplasm</location>
    </subcellularLocation>
</comment>
<dbReference type="EMBL" id="AABBZO010000003">
    <property type="protein sequence ID" value="EAG4461501.1"/>
    <property type="molecule type" value="Genomic_DNA"/>
</dbReference>
<dbReference type="CDD" id="cd02796">
    <property type="entry name" value="tRNA_bind_bactPheRS"/>
    <property type="match status" value="1"/>
</dbReference>
<keyword evidence="12 15" id="KW-0648">Protein biosynthesis</keyword>
<evidence type="ECO:0000256" key="15">
    <source>
        <dbReference type="HAMAP-Rule" id="MF_00283"/>
    </source>
</evidence>
<name>A0A0B8QYZ1_LISMN</name>
<feature type="domain" description="B5" evidence="19">
    <location>
        <begin position="409"/>
        <end position="484"/>
    </location>
</feature>
<proteinExistence type="inferred from homology"/>
<evidence type="ECO:0000313" key="23">
    <source>
        <dbReference type="EMBL" id="ECY9783265.1"/>
    </source>
</evidence>
<dbReference type="Gene3D" id="3.30.930.10">
    <property type="entry name" value="Bira Bifunctional Protein, Domain 2"/>
    <property type="match status" value="1"/>
</dbReference>
<dbReference type="SUPFAM" id="SSF55681">
    <property type="entry name" value="Class II aaRS and biotin synthetases"/>
    <property type="match status" value="1"/>
</dbReference>
<dbReference type="GO" id="GO:0016740">
    <property type="term" value="F:transferase activity"/>
    <property type="evidence" value="ECO:0007669"/>
    <property type="project" value="UniProtKB-ARBA"/>
</dbReference>
<dbReference type="SUPFAM" id="SSF56037">
    <property type="entry name" value="PheT/TilS domain"/>
    <property type="match status" value="1"/>
</dbReference>
<dbReference type="EMBL" id="QXLS01000001">
    <property type="protein sequence ID" value="RKA10504.1"/>
    <property type="molecule type" value="Genomic_DNA"/>
</dbReference>
<dbReference type="SMART" id="SM00874">
    <property type="entry name" value="B5"/>
    <property type="match status" value="1"/>
</dbReference>
<evidence type="ECO:0000256" key="3">
    <source>
        <dbReference type="ARBA" id="ARBA00011209"/>
    </source>
</evidence>
<dbReference type="HAMAP" id="MF_00283">
    <property type="entry name" value="Phe_tRNA_synth_beta1"/>
    <property type="match status" value="1"/>
</dbReference>
<dbReference type="Proteomes" id="UP000365297">
    <property type="component" value="Unassembled WGS sequence"/>
</dbReference>
<reference evidence="22 28" key="2">
    <citation type="submission" date="2019-04" db="EMBL/GenBank/DDBJ databases">
        <authorList>
            <consortium name="GenomeTrakr: Next Generation Sequencing Network for Food Pathogen Tracability"/>
        </authorList>
    </citation>
    <scope>NUCLEOTIDE SEQUENCE [LARGE SCALE GENOMIC DNA]</scope>
    <source>
        <strain evidence="21 29">CFSAN063727</strain>
        <strain evidence="20 26">FDA00007096</strain>
        <strain evidence="22 28">LS1344</strain>
    </source>
</reference>
<feature type="binding site" evidence="15">
    <location>
        <position position="472"/>
    </location>
    <ligand>
        <name>Mg(2+)</name>
        <dbReference type="ChEBI" id="CHEBI:18420"/>
        <note>shared with alpha subunit</note>
    </ligand>
</feature>
<dbReference type="SMR" id="A0A0B8QYZ1"/>
<dbReference type="SUPFAM" id="SSF46955">
    <property type="entry name" value="Putative DNA-binding domain"/>
    <property type="match status" value="1"/>
</dbReference>
<dbReference type="PROSITE" id="PS51447">
    <property type="entry name" value="FDX_ACB"/>
    <property type="match status" value="1"/>
</dbReference>
<feature type="binding site" evidence="15">
    <location>
        <position position="462"/>
    </location>
    <ligand>
        <name>Mg(2+)</name>
        <dbReference type="ChEBI" id="CHEBI:18420"/>
        <note>shared with alpha subunit</note>
    </ligand>
</feature>
<dbReference type="SMART" id="SM00896">
    <property type="entry name" value="FDX-ACB"/>
    <property type="match status" value="1"/>
</dbReference>
<dbReference type="GO" id="GO:0006432">
    <property type="term" value="P:phenylalanyl-tRNA aminoacylation"/>
    <property type="evidence" value="ECO:0007669"/>
    <property type="project" value="UniProtKB-UniRule"/>
</dbReference>
<dbReference type="Gene3D" id="3.30.70.380">
    <property type="entry name" value="Ferrodoxin-fold anticodon-binding domain"/>
    <property type="match status" value="1"/>
</dbReference>
<keyword evidence="4 15" id="KW-0963">Cytoplasm</keyword>
<dbReference type="FunFam" id="3.30.930.10:FF:000022">
    <property type="entry name" value="Phenylalanine--tRNA ligase beta subunit"/>
    <property type="match status" value="1"/>
</dbReference>
<dbReference type="PANTHER" id="PTHR10947">
    <property type="entry name" value="PHENYLALANYL-TRNA SYNTHETASE BETA CHAIN AND LEUCINE-RICH REPEAT-CONTAINING PROTEIN 47"/>
    <property type="match status" value="1"/>
</dbReference>
<organism evidence="22 28">
    <name type="scientific">Listeria monocytogenes</name>
    <dbReference type="NCBI Taxonomy" id="1639"/>
    <lineage>
        <taxon>Bacteria</taxon>
        <taxon>Bacillati</taxon>
        <taxon>Bacillota</taxon>
        <taxon>Bacilli</taxon>
        <taxon>Bacillales</taxon>
        <taxon>Listeriaceae</taxon>
        <taxon>Listeria</taxon>
    </lineage>
</organism>
<dbReference type="Pfam" id="PF03483">
    <property type="entry name" value="B3_4"/>
    <property type="match status" value="1"/>
</dbReference>
<dbReference type="EMBL" id="AABGUK010000001">
    <property type="protein sequence ID" value="EAH4240454.1"/>
    <property type="molecule type" value="Genomic_DNA"/>
</dbReference>
<dbReference type="NCBIfam" id="NF045760">
    <property type="entry name" value="YtpR"/>
    <property type="match status" value="1"/>
</dbReference>
<dbReference type="Pfam" id="PF01588">
    <property type="entry name" value="tRNA_bind"/>
    <property type="match status" value="1"/>
</dbReference>
<dbReference type="EC" id="6.1.1.20" evidence="15"/>
<dbReference type="NCBIfam" id="TIGR00472">
    <property type="entry name" value="pheT_bact"/>
    <property type="match status" value="1"/>
</dbReference>
<keyword evidence="11 16" id="KW-0694">RNA-binding</keyword>
<reference evidence="24 25" key="1">
    <citation type="journal article" date="2018" name="BMC Genomics">
        <title>Genes significantly associated with lineage II food isolates of Listeria monocytogenes.</title>
        <authorList>
            <person name="Pirone-Davies C."/>
            <person name="Chen Y."/>
            <person name="Pightling A."/>
            <person name="Ryan G."/>
            <person name="Wang Y."/>
            <person name="Yao K."/>
            <person name="Hoffmann M."/>
            <person name="Allard M.W."/>
        </authorList>
    </citation>
    <scope>NUCLEOTIDE SEQUENCE [LARGE SCALE GENOMIC DNA]</scope>
    <source>
        <strain evidence="24 25">PNUSAL000550</strain>
    </source>
</reference>
<dbReference type="Pfam" id="PF03147">
    <property type="entry name" value="FDX-ACB"/>
    <property type="match status" value="1"/>
</dbReference>
<evidence type="ECO:0000256" key="12">
    <source>
        <dbReference type="ARBA" id="ARBA00022917"/>
    </source>
</evidence>
<evidence type="ECO:0000259" key="18">
    <source>
        <dbReference type="PROSITE" id="PS51447"/>
    </source>
</evidence>
<dbReference type="Gene3D" id="2.40.50.140">
    <property type="entry name" value="Nucleic acid-binding proteins"/>
    <property type="match status" value="1"/>
</dbReference>
<dbReference type="RefSeq" id="WP_010958866.1">
    <property type="nucleotide sequence ID" value="NC_021825.2"/>
</dbReference>
<keyword evidence="6 15" id="KW-0436">Ligase</keyword>
<evidence type="ECO:0000259" key="19">
    <source>
        <dbReference type="PROSITE" id="PS51483"/>
    </source>
</evidence>
<keyword evidence="5 16" id="KW-0820">tRNA-binding</keyword>
<dbReference type="KEGG" id="lmok:CQ02_06270"/>
<dbReference type="GO" id="GO:0009328">
    <property type="term" value="C:phenylalanine-tRNA ligase complex"/>
    <property type="evidence" value="ECO:0007669"/>
    <property type="project" value="TreeGrafter"/>
</dbReference>
<evidence type="ECO:0000256" key="14">
    <source>
        <dbReference type="ARBA" id="ARBA00049255"/>
    </source>
</evidence>
<reference evidence="23 27" key="3">
    <citation type="submission" date="2019-09" db="EMBL/GenBank/DDBJ databases">
        <authorList>
            <consortium name="PulseNet: The National Subtyping Network for Foodborne Disease Surveillance"/>
            <person name="Tarr C.L."/>
            <person name="Trees E."/>
            <person name="Katz L.S."/>
            <person name="Carleton-Romer H.A."/>
            <person name="Stroika S."/>
            <person name="Kucerova Z."/>
            <person name="Roache K.F."/>
            <person name="Sabol A.L."/>
            <person name="Besser J."/>
            <person name="Gerner-Smidt P."/>
        </authorList>
    </citation>
    <scope>NUCLEOTIDE SEQUENCE [LARGE SCALE GENOMIC DNA]</scope>
    <source>
        <strain evidence="23 27">PNUSAL005692</strain>
    </source>
</reference>
<evidence type="ECO:0000313" key="28">
    <source>
        <dbReference type="Proteomes" id="UP000527632"/>
    </source>
</evidence>
<evidence type="ECO:0000256" key="4">
    <source>
        <dbReference type="ARBA" id="ARBA00022490"/>
    </source>
</evidence>
<dbReference type="GO" id="GO:0005524">
    <property type="term" value="F:ATP binding"/>
    <property type="evidence" value="ECO:0007669"/>
    <property type="project" value="UniProtKB-UniRule"/>
</dbReference>
<dbReference type="CDD" id="cd00769">
    <property type="entry name" value="PheRS_beta_core"/>
    <property type="match status" value="1"/>
</dbReference>
<dbReference type="FunFam" id="3.30.70.380:FF:000001">
    <property type="entry name" value="Phenylalanine--tRNA ligase beta subunit"/>
    <property type="match status" value="1"/>
</dbReference>
<dbReference type="EMBL" id="AAAIXK010000001">
    <property type="protein sequence ID" value="EAC5548833.1"/>
    <property type="molecule type" value="Genomic_DNA"/>
</dbReference>
<dbReference type="InterPro" id="IPR005147">
    <property type="entry name" value="tRNA_synthase_B5-dom"/>
</dbReference>
<evidence type="ECO:0000313" key="27">
    <source>
        <dbReference type="Proteomes" id="UP000489121"/>
    </source>
</evidence>
<dbReference type="InterPro" id="IPR005121">
    <property type="entry name" value="Fdx_antiC-bd"/>
</dbReference>
<dbReference type="FunFam" id="3.30.56.10:FF:000002">
    <property type="entry name" value="Phenylalanine--tRNA ligase beta subunit"/>
    <property type="match status" value="1"/>
</dbReference>
<comment type="similarity">
    <text evidence="2 15">Belongs to the phenylalanyl-tRNA synthetase beta subunit family. Type 1 subfamily.</text>
</comment>
<dbReference type="InterPro" id="IPR004532">
    <property type="entry name" value="Phe-tRNA-ligase_IIc_bsu_bact"/>
</dbReference>
<dbReference type="FunFam" id="2.40.50.140:FF:000045">
    <property type="entry name" value="Phenylalanine--tRNA ligase beta subunit"/>
    <property type="match status" value="1"/>
</dbReference>
<dbReference type="EMBL" id="AALGDA010000029">
    <property type="protein sequence ID" value="ECY9783265.1"/>
    <property type="molecule type" value="Genomic_DNA"/>
</dbReference>
<dbReference type="PROSITE" id="PS51483">
    <property type="entry name" value="B5"/>
    <property type="match status" value="1"/>
</dbReference>
<evidence type="ECO:0000313" key="26">
    <source>
        <dbReference type="Proteomes" id="UP000365297"/>
    </source>
</evidence>
<evidence type="ECO:0000256" key="1">
    <source>
        <dbReference type="ARBA" id="ARBA00004496"/>
    </source>
</evidence>
<keyword evidence="13 15" id="KW-0030">Aminoacyl-tRNA synthetase</keyword>
<dbReference type="SUPFAM" id="SSF50249">
    <property type="entry name" value="Nucleic acid-binding proteins"/>
    <property type="match status" value="1"/>
</dbReference>
<evidence type="ECO:0000313" key="22">
    <source>
        <dbReference type="EMBL" id="EAH4240454.1"/>
    </source>
</evidence>
<evidence type="ECO:0000256" key="11">
    <source>
        <dbReference type="ARBA" id="ARBA00022884"/>
    </source>
</evidence>
<evidence type="ECO:0000256" key="5">
    <source>
        <dbReference type="ARBA" id="ARBA00022555"/>
    </source>
</evidence>
<dbReference type="InterPro" id="IPR005146">
    <property type="entry name" value="B3/B4_tRNA-bd"/>
</dbReference>
<dbReference type="PROSITE" id="PS50886">
    <property type="entry name" value="TRBD"/>
    <property type="match status" value="1"/>
</dbReference>
<evidence type="ECO:0000313" key="24">
    <source>
        <dbReference type="EMBL" id="RKA10504.1"/>
    </source>
</evidence>
<keyword evidence="7 15" id="KW-0479">Metal-binding</keyword>
<dbReference type="Proteomes" id="UP000272537">
    <property type="component" value="Unassembled WGS sequence"/>
</dbReference>
<feature type="domain" description="FDX-ACB" evidence="18">
    <location>
        <begin position="709"/>
        <end position="802"/>
    </location>
</feature>
<dbReference type="GO" id="GO:0140096">
    <property type="term" value="F:catalytic activity, acting on a protein"/>
    <property type="evidence" value="ECO:0007669"/>
    <property type="project" value="UniProtKB-ARBA"/>
</dbReference>
<evidence type="ECO:0000313" key="21">
    <source>
        <dbReference type="EMBL" id="EAG4461501.1"/>
    </source>
</evidence>
<dbReference type="Proteomes" id="UP000527632">
    <property type="component" value="Unassembled WGS sequence"/>
</dbReference>
<dbReference type="InterPro" id="IPR045060">
    <property type="entry name" value="Phe-tRNA-ligase_IIc_bsu"/>
</dbReference>
<dbReference type="InterPro" id="IPR036690">
    <property type="entry name" value="Fdx_antiC-bd_sf"/>
</dbReference>
<evidence type="ECO:0000256" key="8">
    <source>
        <dbReference type="ARBA" id="ARBA00022741"/>
    </source>
</evidence>
<evidence type="ECO:0000256" key="16">
    <source>
        <dbReference type="PROSITE-ProRule" id="PRU00209"/>
    </source>
</evidence>
<evidence type="ECO:0000313" key="29">
    <source>
        <dbReference type="Proteomes" id="UP000528151"/>
    </source>
</evidence>
<evidence type="ECO:0000313" key="25">
    <source>
        <dbReference type="Proteomes" id="UP000272537"/>
    </source>
</evidence>
<dbReference type="GO" id="GO:0004826">
    <property type="term" value="F:phenylalanine-tRNA ligase activity"/>
    <property type="evidence" value="ECO:0007669"/>
    <property type="project" value="UniProtKB-UniRule"/>
</dbReference>
<dbReference type="InterPro" id="IPR033714">
    <property type="entry name" value="tRNA_bind_bactPheRS"/>
</dbReference>
<dbReference type="Pfam" id="PF17759">
    <property type="entry name" value="tRNA_synthFbeta"/>
    <property type="match status" value="1"/>
</dbReference>
<dbReference type="GO" id="GO:0000049">
    <property type="term" value="F:tRNA binding"/>
    <property type="evidence" value="ECO:0007669"/>
    <property type="project" value="UniProtKB-UniRule"/>
</dbReference>
<evidence type="ECO:0000256" key="6">
    <source>
        <dbReference type="ARBA" id="ARBA00022598"/>
    </source>
</evidence>
<dbReference type="SUPFAM" id="SSF54991">
    <property type="entry name" value="Anticodon-binding domain of PheRS"/>
    <property type="match status" value="1"/>
</dbReference>
<dbReference type="SMART" id="SM00873">
    <property type="entry name" value="B3_4"/>
    <property type="match status" value="1"/>
</dbReference>
<evidence type="ECO:0000256" key="13">
    <source>
        <dbReference type="ARBA" id="ARBA00023146"/>
    </source>
</evidence>
<dbReference type="GO" id="GO:0000287">
    <property type="term" value="F:magnesium ion binding"/>
    <property type="evidence" value="ECO:0007669"/>
    <property type="project" value="UniProtKB-UniRule"/>
</dbReference>
<dbReference type="Pfam" id="PF03484">
    <property type="entry name" value="B5"/>
    <property type="match status" value="1"/>
</dbReference>
<dbReference type="InterPro" id="IPR002547">
    <property type="entry name" value="tRNA-bd_dom"/>
</dbReference>
<dbReference type="AlphaFoldDB" id="A0A0B8QYZ1"/>
<dbReference type="Proteomes" id="UP000528151">
    <property type="component" value="Unassembled WGS sequence"/>
</dbReference>
<protein>
    <recommendedName>
        <fullName evidence="15">Phenylalanine--tRNA ligase beta subunit</fullName>
        <ecNumber evidence="15">6.1.1.20</ecNumber>
    </recommendedName>
    <alternativeName>
        <fullName evidence="15">Phenylalanyl-tRNA synthetase beta subunit</fullName>
        <shortName evidence="15">PheRS</shortName>
    </alternativeName>
</protein>
<evidence type="ECO:0000259" key="17">
    <source>
        <dbReference type="PROSITE" id="PS50886"/>
    </source>
</evidence>
<comment type="subunit">
    <text evidence="3 15">Tetramer of two alpha and two beta subunits.</text>
</comment>
<dbReference type="InterPro" id="IPR012340">
    <property type="entry name" value="NA-bd_OB-fold"/>
</dbReference>
<feature type="domain" description="TRNA-binding" evidence="17">
    <location>
        <begin position="40"/>
        <end position="155"/>
    </location>
</feature>
<keyword evidence="8 15" id="KW-0547">Nucleotide-binding</keyword>
<dbReference type="InterPro" id="IPR045864">
    <property type="entry name" value="aa-tRNA-synth_II/BPL/LPL"/>
</dbReference>
<dbReference type="InterPro" id="IPR009061">
    <property type="entry name" value="DNA-bd_dom_put_sf"/>
</dbReference>
<keyword evidence="10 15" id="KW-0460">Magnesium</keyword>
<comment type="caution">
    <text evidence="22">The sequence shown here is derived from an EMBL/GenBank/DDBJ whole genome shotgun (WGS) entry which is preliminary data.</text>
</comment>
<evidence type="ECO:0000256" key="10">
    <source>
        <dbReference type="ARBA" id="ARBA00022842"/>
    </source>
</evidence>
<dbReference type="InterPro" id="IPR020825">
    <property type="entry name" value="Phe-tRNA_synthase-like_B3/B4"/>
</dbReference>
<comment type="catalytic activity">
    <reaction evidence="14 15">
        <text>tRNA(Phe) + L-phenylalanine + ATP = L-phenylalanyl-tRNA(Phe) + AMP + diphosphate + H(+)</text>
        <dbReference type="Rhea" id="RHEA:19413"/>
        <dbReference type="Rhea" id="RHEA-COMP:9668"/>
        <dbReference type="Rhea" id="RHEA-COMP:9699"/>
        <dbReference type="ChEBI" id="CHEBI:15378"/>
        <dbReference type="ChEBI" id="CHEBI:30616"/>
        <dbReference type="ChEBI" id="CHEBI:33019"/>
        <dbReference type="ChEBI" id="CHEBI:58095"/>
        <dbReference type="ChEBI" id="CHEBI:78442"/>
        <dbReference type="ChEBI" id="CHEBI:78531"/>
        <dbReference type="ChEBI" id="CHEBI:456215"/>
        <dbReference type="EC" id="6.1.1.20"/>
    </reaction>
</comment>
<keyword evidence="9 15" id="KW-0067">ATP-binding</keyword>
<dbReference type="Proteomes" id="UP000489121">
    <property type="component" value="Unassembled WGS sequence"/>
</dbReference>
<accession>A0A0B8QYZ1</accession>
<evidence type="ECO:0000256" key="9">
    <source>
        <dbReference type="ARBA" id="ARBA00022840"/>
    </source>
</evidence>
<comment type="cofactor">
    <cofactor evidence="15">
        <name>Mg(2+)</name>
        <dbReference type="ChEBI" id="CHEBI:18420"/>
    </cofactor>
    <text evidence="15">Binds 2 magnesium ions per tetramer.</text>
</comment>
<dbReference type="FunFam" id="3.50.40.10:FF:000001">
    <property type="entry name" value="Phenylalanine--tRNA ligase beta subunit"/>
    <property type="match status" value="1"/>
</dbReference>
<dbReference type="InterPro" id="IPR041616">
    <property type="entry name" value="PheRS_beta_core"/>
</dbReference>
<evidence type="ECO:0000256" key="7">
    <source>
        <dbReference type="ARBA" id="ARBA00022723"/>
    </source>
</evidence>
<evidence type="ECO:0000256" key="2">
    <source>
        <dbReference type="ARBA" id="ARBA00008653"/>
    </source>
</evidence>
<dbReference type="PANTHER" id="PTHR10947:SF0">
    <property type="entry name" value="PHENYLALANINE--TRNA LIGASE BETA SUBUNIT"/>
    <property type="match status" value="1"/>
</dbReference>
<evidence type="ECO:0000313" key="20">
    <source>
        <dbReference type="EMBL" id="EAC5548833.1"/>
    </source>
</evidence>
<feature type="binding site" evidence="15">
    <location>
        <position position="471"/>
    </location>
    <ligand>
        <name>Mg(2+)</name>
        <dbReference type="ChEBI" id="CHEBI:18420"/>
        <note>shared with alpha subunit</note>
    </ligand>
</feature>
<gene>
    <name evidence="24" type="primary">phet_1</name>
    <name evidence="15" type="synonym">pheT</name>
    <name evidence="20" type="ORF">ARY78_00130</name>
    <name evidence="21" type="ORF">CA369_04300</name>
    <name evidence="24" type="ORF">DYZ80_00031</name>
    <name evidence="22" type="ORF">E5F58_00400</name>
    <name evidence="23" type="ORF">F6515_09750</name>
</gene>
<sequence>MLVSYNWVKEFFQDFPLTAEELGEAITRTGIEIEGVEELSASLKNVVVGEVLSCERHPDAEKLNKCLVQTDETEPVQIICGAPNVAAGQKVIVAKVGARLPGGLKIKRAKLRGEVSEGMICSLAELGFESKVVPKAYAEGIYVLPAHVETGVSAITLLGLDDAILDMAITPNRADALSMNGVAHEVGAIIHQKPAQPTEPDVSEKGKADDFISVEVENPAETPYYAIKMVENIEIKESPLWLQTKLMKAGIRPHNNVVDVTNYINLLYGQPLHSFDYDKIGSKKIVVRSAKEQEEITTLDGEKRTLQAGHTVITNGVEPIAIAGVMGGEFSEVTENTTTVALEGAIFSSSSIGKASRELYLRTEASIRYDKGSDAWKVEKALAHGGALIAELSGGTLVGGVVEVDNREKAVNKIETSLTRINRILGTAITLAEIETIFDRLGFVLEVKNDALIIEVPTRRWDITIEADILEEVARIYGYDEIPVTLPATSTTGGLSDSQKARRVMRAYLEGAGLNQALTYSLTSKKDATRLALSDEKTVALSMPMSEEHSHLRTSIVPQLIRSASYNIARKNMDVALYEMGTVFYATEGDNLPIEQEHLAGLITGNWHTIDWQKTPKPVDFFVLKGIVEGLVNKLGIKSELHWKQTEKEELHPGRTASLILEGQEIGYLGALHPAVEANYDLKETYVFEINVAALLDATKEKVVYHPIPRYPEMTRDLALLVDKNTDHATISQVIQEHGGKLLVDIELFDIFEGESIGENKKSLAYTLTFLDSERTLVEEDVQKATNKVIEALQEKLHAIIR</sequence>
<feature type="binding site" evidence="15">
    <location>
        <position position="468"/>
    </location>
    <ligand>
        <name>Mg(2+)</name>
        <dbReference type="ChEBI" id="CHEBI:18420"/>
        <note>shared with alpha subunit</note>
    </ligand>
</feature>
<dbReference type="Gene3D" id="3.50.40.10">
    <property type="entry name" value="Phenylalanyl-trna Synthetase, Chain B, domain 3"/>
    <property type="match status" value="1"/>
</dbReference>
<dbReference type="Gene3D" id="3.30.56.10">
    <property type="match status" value="2"/>
</dbReference>